<name>A0A546XDD0_RHIRH</name>
<evidence type="ECO:0000313" key="3">
    <source>
        <dbReference type="EMBL" id="TRA98759.1"/>
    </source>
</evidence>
<gene>
    <name evidence="3" type="ORF">EXN68_18660</name>
</gene>
<organism evidence="3 4">
    <name type="scientific">Rhizobium rhizogenes</name>
    <name type="common">Agrobacterium rhizogenes</name>
    <dbReference type="NCBI Taxonomy" id="359"/>
    <lineage>
        <taxon>Bacteria</taxon>
        <taxon>Pseudomonadati</taxon>
        <taxon>Pseudomonadota</taxon>
        <taxon>Alphaproteobacteria</taxon>
        <taxon>Hyphomicrobiales</taxon>
        <taxon>Rhizobiaceae</taxon>
        <taxon>Rhizobium/Agrobacterium group</taxon>
        <taxon>Rhizobium</taxon>
    </lineage>
</organism>
<dbReference type="AlphaFoldDB" id="A0A546XDD0"/>
<comment type="similarity">
    <text evidence="1 2">Belongs to the UPF0235 family.</text>
</comment>
<dbReference type="InterPro" id="IPR036591">
    <property type="entry name" value="YggU-like_sf"/>
</dbReference>
<sequence length="183" mass="20413">MGADCQCHFFLAVCLQRHQFPQPVCECHRQLPGQCHGTGPAPHPPHSAQSRRHRHFADHPAADHLLHPLLHVEHALSDDRLSGFWQKHGDHVRLSVRLTPSGGRDAIDGVEQDTDGRAYLKARVSAVPEGGKANKALIVLLAKKLRLPKSSITFISGETARKKILRIDTDPEDFEERFNKLAD</sequence>
<dbReference type="HAMAP" id="MF_00634">
    <property type="entry name" value="UPF0235"/>
    <property type="match status" value="1"/>
</dbReference>
<proteinExistence type="inferred from homology"/>
<reference evidence="3 4" key="1">
    <citation type="journal article" date="2019" name="Appl. Microbiol. Biotechnol.">
        <title>Differential efficiency of wild type rhizogenic strains for rol gene transformation of plants.</title>
        <authorList>
            <person name="Desmet S."/>
            <person name="De Keyser E."/>
            <person name="Van Vaerenbergh J."/>
            <person name="Baeyen S."/>
            <person name="Van Huylenbroeck J."/>
            <person name="Geelen D."/>
            <person name="Dhooghe E."/>
        </authorList>
    </citation>
    <scope>NUCLEOTIDE SEQUENCE [LARGE SCALE GENOMIC DNA]</scope>
    <source>
        <strain evidence="3 4">GBBC3284</strain>
    </source>
</reference>
<dbReference type="InterPro" id="IPR003746">
    <property type="entry name" value="DUF167"/>
</dbReference>
<dbReference type="Gene3D" id="3.30.1200.10">
    <property type="entry name" value="YggU-like"/>
    <property type="match status" value="1"/>
</dbReference>
<dbReference type="Proteomes" id="UP000315434">
    <property type="component" value="Unassembled WGS sequence"/>
</dbReference>
<dbReference type="SMART" id="SM01152">
    <property type="entry name" value="DUF167"/>
    <property type="match status" value="1"/>
</dbReference>
<accession>A0A546XDD0</accession>
<dbReference type="SUPFAM" id="SSF69786">
    <property type="entry name" value="YggU-like"/>
    <property type="match status" value="1"/>
</dbReference>
<evidence type="ECO:0000313" key="4">
    <source>
        <dbReference type="Proteomes" id="UP000315434"/>
    </source>
</evidence>
<dbReference type="OrthoDB" id="9801972at2"/>
<dbReference type="NCBIfam" id="NF002348">
    <property type="entry name" value="PRK01310.1"/>
    <property type="match status" value="1"/>
</dbReference>
<evidence type="ECO:0000256" key="1">
    <source>
        <dbReference type="ARBA" id="ARBA00010364"/>
    </source>
</evidence>
<evidence type="ECO:0000256" key="2">
    <source>
        <dbReference type="HAMAP-Rule" id="MF_00634"/>
    </source>
</evidence>
<comment type="caution">
    <text evidence="3">The sequence shown here is derived from an EMBL/GenBank/DDBJ whole genome shotgun (WGS) entry which is preliminary data.</text>
</comment>
<dbReference type="EMBL" id="SGNY01000006">
    <property type="protein sequence ID" value="TRA98759.1"/>
    <property type="molecule type" value="Genomic_DNA"/>
</dbReference>
<dbReference type="Pfam" id="PF02594">
    <property type="entry name" value="DUF167"/>
    <property type="match status" value="1"/>
</dbReference>
<dbReference type="NCBIfam" id="TIGR00251">
    <property type="entry name" value="DUF167 family protein"/>
    <property type="match status" value="1"/>
</dbReference>
<protein>
    <recommendedName>
        <fullName evidence="2">UPF0235 protein EXN68_18660</fullName>
    </recommendedName>
</protein>